<dbReference type="CDD" id="cd07043">
    <property type="entry name" value="STAS_anti-anti-sigma_factors"/>
    <property type="match status" value="1"/>
</dbReference>
<comment type="caution">
    <text evidence="2">The sequence shown here is derived from an EMBL/GenBank/DDBJ whole genome shotgun (WGS) entry which is preliminary data.</text>
</comment>
<dbReference type="Proteomes" id="UP000482800">
    <property type="component" value="Unassembled WGS sequence"/>
</dbReference>
<dbReference type="PANTHER" id="PTHR33495:SF2">
    <property type="entry name" value="ANTI-SIGMA FACTOR ANTAGONIST TM_1081-RELATED"/>
    <property type="match status" value="1"/>
</dbReference>
<dbReference type="InterPro" id="IPR002645">
    <property type="entry name" value="STAS_dom"/>
</dbReference>
<reference evidence="2 3" key="2">
    <citation type="submission" date="2020-03" db="EMBL/GenBank/DDBJ databases">
        <authorList>
            <person name="Ichikawa N."/>
            <person name="Kimura A."/>
            <person name="Kitahashi Y."/>
            <person name="Uohara A."/>
        </authorList>
    </citation>
    <scope>NUCLEOTIDE SEQUENCE [LARGE SCALE GENOMIC DNA]</scope>
    <source>
        <strain evidence="2 3">NBRC 108639</strain>
    </source>
</reference>
<evidence type="ECO:0000259" key="1">
    <source>
        <dbReference type="PROSITE" id="PS50801"/>
    </source>
</evidence>
<dbReference type="AlphaFoldDB" id="A0A6V8KMK4"/>
<dbReference type="PROSITE" id="PS50801">
    <property type="entry name" value="STAS"/>
    <property type="match status" value="1"/>
</dbReference>
<feature type="domain" description="STAS" evidence="1">
    <location>
        <begin position="3"/>
        <end position="94"/>
    </location>
</feature>
<gene>
    <name evidence="2" type="ORF">Phou_092740</name>
</gene>
<dbReference type="InterPro" id="IPR036513">
    <property type="entry name" value="STAS_dom_sf"/>
</dbReference>
<dbReference type="EMBL" id="BLPF01000004">
    <property type="protein sequence ID" value="GFJ85094.1"/>
    <property type="molecule type" value="Genomic_DNA"/>
</dbReference>
<protein>
    <recommendedName>
        <fullName evidence="1">STAS domain-containing protein</fullName>
    </recommendedName>
</protein>
<reference evidence="2 3" key="1">
    <citation type="submission" date="2020-03" db="EMBL/GenBank/DDBJ databases">
        <title>Whole genome shotgun sequence of Phytohabitans houttuyneae NBRC 108639.</title>
        <authorList>
            <person name="Komaki H."/>
            <person name="Tamura T."/>
        </authorList>
    </citation>
    <scope>NUCLEOTIDE SEQUENCE [LARGE SCALE GENOMIC DNA]</scope>
    <source>
        <strain evidence="2 3">NBRC 108639</strain>
    </source>
</reference>
<dbReference type="SUPFAM" id="SSF52091">
    <property type="entry name" value="SpoIIaa-like"/>
    <property type="match status" value="1"/>
</dbReference>
<name>A0A6V8KMK4_9ACTN</name>
<keyword evidence="3" id="KW-1185">Reference proteome</keyword>
<dbReference type="PANTHER" id="PTHR33495">
    <property type="entry name" value="ANTI-SIGMA FACTOR ANTAGONIST TM_1081-RELATED-RELATED"/>
    <property type="match status" value="1"/>
</dbReference>
<evidence type="ECO:0000313" key="3">
    <source>
        <dbReference type="Proteomes" id="UP000482800"/>
    </source>
</evidence>
<organism evidence="2 3">
    <name type="scientific">Phytohabitans houttuyneae</name>
    <dbReference type="NCBI Taxonomy" id="1076126"/>
    <lineage>
        <taxon>Bacteria</taxon>
        <taxon>Bacillati</taxon>
        <taxon>Actinomycetota</taxon>
        <taxon>Actinomycetes</taxon>
        <taxon>Micromonosporales</taxon>
        <taxon>Micromonosporaceae</taxon>
    </lineage>
</organism>
<dbReference type="RefSeq" id="WP_173069967.1">
    <property type="nucleotide sequence ID" value="NZ_BAABGO010000014.1"/>
</dbReference>
<evidence type="ECO:0000313" key="2">
    <source>
        <dbReference type="EMBL" id="GFJ85094.1"/>
    </source>
</evidence>
<dbReference type="GO" id="GO:0043856">
    <property type="term" value="F:anti-sigma factor antagonist activity"/>
    <property type="evidence" value="ECO:0007669"/>
    <property type="project" value="TreeGrafter"/>
</dbReference>
<proteinExistence type="predicted"/>
<accession>A0A6V8KMK4</accession>
<dbReference type="Pfam" id="PF01740">
    <property type="entry name" value="STAS"/>
    <property type="match status" value="1"/>
</dbReference>
<sequence length="120" mass="13025">MIFSHQVRKTPDAVQVLLSGEIDLAVKKELHDVLHDVVAASPTVTEVDLREVTFLDCTGIGELVGAYLDARRRGQILIVTRPQAFVREVLDLVNTLTLLTSRPAALVGGDVQTRAPSPCP</sequence>
<dbReference type="Gene3D" id="3.30.750.24">
    <property type="entry name" value="STAS domain"/>
    <property type="match status" value="1"/>
</dbReference>